<dbReference type="RefSeq" id="WP_284486981.1">
    <property type="nucleotide sequence ID" value="NZ_JASNJE010000029.1"/>
</dbReference>
<dbReference type="InterPro" id="IPR007560">
    <property type="entry name" value="Restrct_endonuc_IV_Mrr"/>
</dbReference>
<protein>
    <submittedName>
        <fullName evidence="3">Restriction endonuclease</fullName>
        <ecNumber evidence="3">3.1.21.-</ecNumber>
    </submittedName>
</protein>
<dbReference type="GO" id="GO:0004519">
    <property type="term" value="F:endonuclease activity"/>
    <property type="evidence" value="ECO:0007669"/>
    <property type="project" value="UniProtKB-KW"/>
</dbReference>
<dbReference type="EMBL" id="JASNJE010000029">
    <property type="protein sequence ID" value="MDK3075050.1"/>
    <property type="molecule type" value="Genomic_DNA"/>
</dbReference>
<dbReference type="PANTHER" id="PTHR30015">
    <property type="entry name" value="MRR RESTRICTION SYSTEM PROTEIN"/>
    <property type="match status" value="1"/>
</dbReference>
<keyword evidence="3" id="KW-0540">Nuclease</keyword>
<dbReference type="Gene3D" id="3.40.1350.10">
    <property type="match status" value="1"/>
</dbReference>
<evidence type="ECO:0000259" key="1">
    <source>
        <dbReference type="Pfam" id="PF04471"/>
    </source>
</evidence>
<proteinExistence type="predicted"/>
<gene>
    <name evidence="3" type="ORF">QO034_18330</name>
</gene>
<dbReference type="SUPFAM" id="SSF52980">
    <property type="entry name" value="Restriction endonuclease-like"/>
    <property type="match status" value="1"/>
</dbReference>
<organism evidence="3 4">
    <name type="scientific">Sedimentitalea xiamensis</name>
    <dbReference type="NCBI Taxonomy" id="3050037"/>
    <lineage>
        <taxon>Bacteria</taxon>
        <taxon>Pseudomonadati</taxon>
        <taxon>Pseudomonadota</taxon>
        <taxon>Alphaproteobacteria</taxon>
        <taxon>Rhodobacterales</taxon>
        <taxon>Paracoccaceae</taxon>
        <taxon>Sedimentitalea</taxon>
    </lineage>
</organism>
<dbReference type="InterPro" id="IPR011856">
    <property type="entry name" value="tRNA_endonuc-like_dom_sf"/>
</dbReference>
<dbReference type="Pfam" id="PF14338">
    <property type="entry name" value="Mrr_N"/>
    <property type="match status" value="1"/>
</dbReference>
<name>A0ABT7FJ87_9RHOB</name>
<dbReference type="Pfam" id="PF04471">
    <property type="entry name" value="Mrr_cat"/>
    <property type="match status" value="1"/>
</dbReference>
<evidence type="ECO:0000313" key="4">
    <source>
        <dbReference type="Proteomes" id="UP001227126"/>
    </source>
</evidence>
<reference evidence="3 4" key="1">
    <citation type="submission" date="2023-05" db="EMBL/GenBank/DDBJ databases">
        <title>Sedimentitalea sp. nov. JM2-8.</title>
        <authorList>
            <person name="Huang J."/>
        </authorList>
    </citation>
    <scope>NUCLEOTIDE SEQUENCE [LARGE SCALE GENOMIC DNA]</scope>
    <source>
        <strain evidence="3 4">JM2-8</strain>
    </source>
</reference>
<keyword evidence="3" id="KW-0378">Hydrolase</keyword>
<dbReference type="InterPro" id="IPR025745">
    <property type="entry name" value="Mrr-like_N_dom"/>
</dbReference>
<feature type="domain" description="Restriction endonuclease type IV Mrr" evidence="1">
    <location>
        <begin position="161"/>
        <end position="281"/>
    </location>
</feature>
<keyword evidence="3" id="KW-0255">Endonuclease</keyword>
<evidence type="ECO:0000259" key="2">
    <source>
        <dbReference type="Pfam" id="PF14338"/>
    </source>
</evidence>
<keyword evidence="4" id="KW-1185">Reference proteome</keyword>
<dbReference type="PANTHER" id="PTHR30015:SF7">
    <property type="entry name" value="TYPE IV METHYL-DIRECTED RESTRICTION ENZYME ECOKMRR"/>
    <property type="match status" value="1"/>
</dbReference>
<dbReference type="Proteomes" id="UP001227126">
    <property type="component" value="Unassembled WGS sequence"/>
</dbReference>
<feature type="domain" description="Restriction system protein Mrr-like N-terminal" evidence="2">
    <location>
        <begin position="6"/>
        <end position="90"/>
    </location>
</feature>
<accession>A0ABT7FJ87</accession>
<dbReference type="GO" id="GO:0016787">
    <property type="term" value="F:hydrolase activity"/>
    <property type="evidence" value="ECO:0007669"/>
    <property type="project" value="UniProtKB-KW"/>
</dbReference>
<comment type="caution">
    <text evidence="3">The sequence shown here is derived from an EMBL/GenBank/DDBJ whole genome shotgun (WGS) entry which is preliminary data.</text>
</comment>
<dbReference type="InterPro" id="IPR052906">
    <property type="entry name" value="Type_IV_Methyl-Rstrct_Enzyme"/>
</dbReference>
<dbReference type="EC" id="3.1.21.-" evidence="3"/>
<dbReference type="InterPro" id="IPR011335">
    <property type="entry name" value="Restrct_endonuc-II-like"/>
</dbReference>
<sequence>MPVPDYQTLMLPVLKLINQGHATVRDCIAPIAEDFELSQEDLNEMLPSGKQTLISNRIHWARHYMAQAGLVEAAKRGHFQTTGLGKKVLSAPPTRIDNKFLGEFSGFKAFLDRSKPKNHSETSNAPLEQQINLKTPEQEIDSAAIQIEDALAKELLQAVAGLSPSRFERLVVDLLLAMGYGGGDLERGLQTSLSGDGGIDGIINEDELGLDAVYVQAKRYATDNKVGRPALNAFVGSLTGEGATKGVFVTTSDFSRDAMDYVARVQQRIVLINGDRLARLMIKHEVGVRPRRTYVLRSVDEDYFSDT</sequence>
<evidence type="ECO:0000313" key="3">
    <source>
        <dbReference type="EMBL" id="MDK3075050.1"/>
    </source>
</evidence>